<feature type="transmembrane region" description="Helical" evidence="1">
    <location>
        <begin position="238"/>
        <end position="256"/>
    </location>
</feature>
<evidence type="ECO:0000256" key="1">
    <source>
        <dbReference type="SAM" id="Phobius"/>
    </source>
</evidence>
<proteinExistence type="predicted"/>
<keyword evidence="1" id="KW-0472">Membrane</keyword>
<feature type="transmembrane region" description="Helical" evidence="1">
    <location>
        <begin position="302"/>
        <end position="325"/>
    </location>
</feature>
<name>A0A969PPN9_9BACI</name>
<feature type="transmembrane region" description="Helical" evidence="1">
    <location>
        <begin position="175"/>
        <end position="197"/>
    </location>
</feature>
<feature type="transmembrane region" description="Helical" evidence="1">
    <location>
        <begin position="66"/>
        <end position="86"/>
    </location>
</feature>
<dbReference type="InterPro" id="IPR007441">
    <property type="entry name" value="EutH"/>
</dbReference>
<dbReference type="PANTHER" id="PTHR40089">
    <property type="entry name" value="ETHANOLAMINE UTILIZATION PROTEIN EUTH"/>
    <property type="match status" value="1"/>
</dbReference>
<gene>
    <name evidence="2" type="ORF">HCN83_03605</name>
</gene>
<sequence length="364" mass="38483">MLLNQLVIWILVIAAAVGAADKIRGNKKGYGEAFDEGFRTMGPLAFVMVGMISVAPLLAEMLRPVLIPVFTFIGADPGMFPGMLLAVDMGGYPLAMELAETREAALLSGIILATMLGPVFVFTVPVALGLIHKEDHTVFAEGIMLGLIPVPAGAFLAGLAAGMPAMFVLQQLVPAALLVIAMVAGLYWAGPSVVRLFIAGGRMIMVFITAVILILIVQELAGIVILPGLTPFHESMEIVGLIVLALAGAFPLVHFLKRTLHSRLAARKGRISADGWIGFLTQLAHSIPVYKKLHTLDDEAKLMNVAFSVSGAFLLGGHLGFTAALEPEMTVAMLIGKASAGVMAILLTAAVIRYRRRNTGLPVS</sequence>
<feature type="transmembrane region" description="Helical" evidence="1">
    <location>
        <begin position="143"/>
        <end position="169"/>
    </location>
</feature>
<dbReference type="PIRSF" id="PIRSF019466">
    <property type="entry name" value="EutH"/>
    <property type="match status" value="1"/>
</dbReference>
<accession>A0A969PPN9</accession>
<evidence type="ECO:0000313" key="2">
    <source>
        <dbReference type="EMBL" id="NJP36674.1"/>
    </source>
</evidence>
<keyword evidence="1" id="KW-1133">Transmembrane helix</keyword>
<dbReference type="GO" id="GO:0034228">
    <property type="term" value="F:ethanolamine transmembrane transporter activity"/>
    <property type="evidence" value="ECO:0007669"/>
    <property type="project" value="InterPro"/>
</dbReference>
<dbReference type="GO" id="GO:0005886">
    <property type="term" value="C:plasma membrane"/>
    <property type="evidence" value="ECO:0007669"/>
    <property type="project" value="TreeGrafter"/>
</dbReference>
<feature type="transmembrane region" description="Helical" evidence="1">
    <location>
        <begin position="106"/>
        <end position="131"/>
    </location>
</feature>
<dbReference type="Proteomes" id="UP000752012">
    <property type="component" value="Unassembled WGS sequence"/>
</dbReference>
<keyword evidence="3" id="KW-1185">Reference proteome</keyword>
<feature type="transmembrane region" description="Helical" evidence="1">
    <location>
        <begin position="43"/>
        <end position="59"/>
    </location>
</feature>
<dbReference type="RefSeq" id="WP_168004956.1">
    <property type="nucleotide sequence ID" value="NZ_JAATHJ010000003.1"/>
</dbReference>
<organism evidence="2 3">
    <name type="scientific">Alkalicoccus luteus</name>
    <dbReference type="NCBI Taxonomy" id="1237094"/>
    <lineage>
        <taxon>Bacteria</taxon>
        <taxon>Bacillati</taxon>
        <taxon>Bacillota</taxon>
        <taxon>Bacilli</taxon>
        <taxon>Bacillales</taxon>
        <taxon>Bacillaceae</taxon>
        <taxon>Alkalicoccus</taxon>
    </lineage>
</organism>
<reference evidence="2 3" key="1">
    <citation type="submission" date="2020-03" db="EMBL/GenBank/DDBJ databases">
        <title>Assessment of the enzymatic potential of alkaline-tolerant lipase obtained from Bacillus luteus H11 (technogenic soil) for the bioremediation of saline soils contaminated with petroleum substances.</title>
        <authorList>
            <person name="Kalwasinska A."/>
        </authorList>
    </citation>
    <scope>NUCLEOTIDE SEQUENCE [LARGE SCALE GENOMIC DNA]</scope>
    <source>
        <strain evidence="2 3">H11</strain>
    </source>
</reference>
<dbReference type="EMBL" id="JAATHJ010000003">
    <property type="protein sequence ID" value="NJP36674.1"/>
    <property type="molecule type" value="Genomic_DNA"/>
</dbReference>
<keyword evidence="1" id="KW-0812">Transmembrane</keyword>
<protein>
    <submittedName>
        <fullName evidence="2">Ethanolamine utilization protein EutH</fullName>
    </submittedName>
</protein>
<comment type="caution">
    <text evidence="2">The sequence shown here is derived from an EMBL/GenBank/DDBJ whole genome shotgun (WGS) entry which is preliminary data.</text>
</comment>
<dbReference type="AlphaFoldDB" id="A0A969PPN9"/>
<feature type="transmembrane region" description="Helical" evidence="1">
    <location>
        <begin position="331"/>
        <end position="352"/>
    </location>
</feature>
<evidence type="ECO:0000313" key="3">
    <source>
        <dbReference type="Proteomes" id="UP000752012"/>
    </source>
</evidence>
<dbReference type="Pfam" id="PF04346">
    <property type="entry name" value="EutH"/>
    <property type="match status" value="1"/>
</dbReference>
<dbReference type="PANTHER" id="PTHR40089:SF1">
    <property type="entry name" value="ETHANOLAMINE PERMEASE EUTH-RELATED"/>
    <property type="match status" value="1"/>
</dbReference>
<feature type="transmembrane region" description="Helical" evidence="1">
    <location>
        <begin position="204"/>
        <end position="226"/>
    </location>
</feature>